<dbReference type="RefSeq" id="WP_173066576.1">
    <property type="nucleotide sequence ID" value="NZ_BAABGO010000033.1"/>
</dbReference>
<dbReference type="InterPro" id="IPR023393">
    <property type="entry name" value="START-like_dom_sf"/>
</dbReference>
<dbReference type="EMBL" id="BLPF01000003">
    <property type="protein sequence ID" value="GFJ83747.1"/>
    <property type="molecule type" value="Genomic_DNA"/>
</dbReference>
<feature type="domain" description="Coenzyme Q-binding protein COQ10 START" evidence="2">
    <location>
        <begin position="11"/>
        <end position="133"/>
    </location>
</feature>
<organism evidence="3 4">
    <name type="scientific">Phytohabitans houttuyneae</name>
    <dbReference type="NCBI Taxonomy" id="1076126"/>
    <lineage>
        <taxon>Bacteria</taxon>
        <taxon>Bacillati</taxon>
        <taxon>Actinomycetota</taxon>
        <taxon>Actinomycetes</taxon>
        <taxon>Micromonosporales</taxon>
        <taxon>Micromonosporaceae</taxon>
    </lineage>
</organism>
<proteinExistence type="predicted"/>
<reference evidence="3 4" key="2">
    <citation type="submission" date="2020-03" db="EMBL/GenBank/DDBJ databases">
        <authorList>
            <person name="Ichikawa N."/>
            <person name="Kimura A."/>
            <person name="Kitahashi Y."/>
            <person name="Uohara A."/>
        </authorList>
    </citation>
    <scope>NUCLEOTIDE SEQUENCE [LARGE SCALE GENOMIC DNA]</scope>
    <source>
        <strain evidence="3 4">NBRC 108639</strain>
    </source>
</reference>
<comment type="caution">
    <text evidence="3">The sequence shown here is derived from an EMBL/GenBank/DDBJ whole genome shotgun (WGS) entry which is preliminary data.</text>
</comment>
<reference evidence="3 4" key="1">
    <citation type="submission" date="2020-03" db="EMBL/GenBank/DDBJ databases">
        <title>Whole genome shotgun sequence of Phytohabitans houttuyneae NBRC 108639.</title>
        <authorList>
            <person name="Komaki H."/>
            <person name="Tamura T."/>
        </authorList>
    </citation>
    <scope>NUCLEOTIDE SEQUENCE [LARGE SCALE GENOMIC DNA]</scope>
    <source>
        <strain evidence="3 4">NBRC 108639</strain>
    </source>
</reference>
<dbReference type="Gene3D" id="3.30.530.20">
    <property type="match status" value="1"/>
</dbReference>
<protein>
    <recommendedName>
        <fullName evidence="2">Coenzyme Q-binding protein COQ10 START domain-containing protein</fullName>
    </recommendedName>
</protein>
<accession>A0A6V8KPU1</accession>
<evidence type="ECO:0000313" key="4">
    <source>
        <dbReference type="Proteomes" id="UP000482800"/>
    </source>
</evidence>
<name>A0A6V8KPU1_9ACTN</name>
<evidence type="ECO:0000256" key="1">
    <source>
        <dbReference type="SAM" id="MobiDB-lite"/>
    </source>
</evidence>
<dbReference type="InterPro" id="IPR047137">
    <property type="entry name" value="ORF3"/>
</dbReference>
<keyword evidence="4" id="KW-1185">Reference proteome</keyword>
<dbReference type="Proteomes" id="UP000482800">
    <property type="component" value="Unassembled WGS sequence"/>
</dbReference>
<evidence type="ECO:0000313" key="3">
    <source>
        <dbReference type="EMBL" id="GFJ83747.1"/>
    </source>
</evidence>
<feature type="region of interest" description="Disordered" evidence="1">
    <location>
        <begin position="147"/>
        <end position="180"/>
    </location>
</feature>
<dbReference type="AlphaFoldDB" id="A0A6V8KPU1"/>
<dbReference type="CDD" id="cd07817">
    <property type="entry name" value="SRPBCC_8"/>
    <property type="match status" value="1"/>
</dbReference>
<dbReference type="InterPro" id="IPR005031">
    <property type="entry name" value="COQ10_START"/>
</dbReference>
<dbReference type="PANTHER" id="PTHR33824">
    <property type="entry name" value="POLYKETIDE CYCLASE/DEHYDRASE AND LIPID TRANSPORT SUPERFAMILY PROTEIN"/>
    <property type="match status" value="1"/>
</dbReference>
<gene>
    <name evidence="3" type="ORF">Phou_079270</name>
</gene>
<dbReference type="SUPFAM" id="SSF55961">
    <property type="entry name" value="Bet v1-like"/>
    <property type="match status" value="1"/>
</dbReference>
<dbReference type="Pfam" id="PF03364">
    <property type="entry name" value="Polyketide_cyc"/>
    <property type="match status" value="1"/>
</dbReference>
<sequence>MDLTATTTIRKPASEVYGFWRDLENLPTFMAHLEQVRATGGRTSHWSAAAPFGTNAEWDAEINDEVPGEKIAWRSTGDADVPNAGTVRFVPAPDGVSTEVHVVLVYDIPGGAVGKAVAKYFGEEPHQQLDDDLRRLKQVLETGEVVRSDGAPWGKRARKEFPQRPAQPLSDAEFDKGADA</sequence>
<dbReference type="PANTHER" id="PTHR33824:SF7">
    <property type="entry name" value="POLYKETIDE CYCLASE_DEHYDRASE AND LIPID TRANSPORT SUPERFAMILY PROTEIN"/>
    <property type="match status" value="1"/>
</dbReference>
<evidence type="ECO:0000259" key="2">
    <source>
        <dbReference type="Pfam" id="PF03364"/>
    </source>
</evidence>